<comment type="function">
    <text evidence="9">Mediates sugar transport across membranes.</text>
</comment>
<keyword evidence="6" id="KW-0677">Repeat</keyword>
<keyword evidence="10" id="KW-1185">Reference proteome</keyword>
<comment type="caution">
    <text evidence="9">Lacks conserved residue(s) required for the propagation of feature annotation.</text>
</comment>
<proteinExistence type="inferred from homology"/>
<keyword evidence="4 9" id="KW-0762">Sugar transport</keyword>
<evidence type="ECO:0000256" key="7">
    <source>
        <dbReference type="ARBA" id="ARBA00022989"/>
    </source>
</evidence>
<dbReference type="PANTHER" id="PTHR10791:SF233">
    <property type="entry name" value="SUGAR TRANSPORTER SWEET"/>
    <property type="match status" value="1"/>
</dbReference>
<feature type="transmembrane region" description="Helical" evidence="9">
    <location>
        <begin position="92"/>
        <end position="112"/>
    </location>
</feature>
<dbReference type="Pfam" id="PF03083">
    <property type="entry name" value="MtN3_slv"/>
    <property type="match status" value="2"/>
</dbReference>
<evidence type="ECO:0000256" key="6">
    <source>
        <dbReference type="ARBA" id="ARBA00022737"/>
    </source>
</evidence>
<evidence type="ECO:0000313" key="11">
    <source>
        <dbReference type="WBParaSite" id="ACRNAN_scaffold2531.g29631.t1"/>
    </source>
</evidence>
<sequence>MPGAISGNGIYDWDFSAEHLFKLYTANLAWSLFLTSTAIHAILLIASPLQAVYKWVRRQSSDSDTPIPYLCGLIGSLLWLRYAIFIEDLKLILLQTYAVVMQIFFINVMIVYRTKRRKLLRTFVIIVVVMTSLFLYVSLLSEEDGRRLVGRCASGAQIAGSLVCPYLIYKAISTKVIDFVPMAPVAFTWVMELHAIVYSIGINDFYMLLANTIFCCMDGCLLSMFFIYPTEKARTGKLSFSPNWTRENGQKKTG</sequence>
<comment type="similarity">
    <text evidence="2 9">Belongs to the SWEET sugar transporter family.</text>
</comment>
<feature type="transmembrane region" description="Helical" evidence="9">
    <location>
        <begin position="28"/>
        <end position="46"/>
    </location>
</feature>
<feature type="transmembrane region" description="Helical" evidence="9">
    <location>
        <begin position="119"/>
        <end position="136"/>
    </location>
</feature>
<dbReference type="GO" id="GO:0012505">
    <property type="term" value="C:endomembrane system"/>
    <property type="evidence" value="ECO:0007669"/>
    <property type="project" value="UniProtKB-SubCell"/>
</dbReference>
<organism evidence="10 11">
    <name type="scientific">Acrobeloides nanus</name>
    <dbReference type="NCBI Taxonomy" id="290746"/>
    <lineage>
        <taxon>Eukaryota</taxon>
        <taxon>Metazoa</taxon>
        <taxon>Ecdysozoa</taxon>
        <taxon>Nematoda</taxon>
        <taxon>Chromadorea</taxon>
        <taxon>Rhabditida</taxon>
        <taxon>Tylenchina</taxon>
        <taxon>Cephalobomorpha</taxon>
        <taxon>Cephaloboidea</taxon>
        <taxon>Cephalobidae</taxon>
        <taxon>Acrobeloides</taxon>
    </lineage>
</organism>
<evidence type="ECO:0000256" key="4">
    <source>
        <dbReference type="ARBA" id="ARBA00022597"/>
    </source>
</evidence>
<protein>
    <recommendedName>
        <fullName evidence="9">Sugar transporter SWEET</fullName>
    </recommendedName>
</protein>
<feature type="transmembrane region" description="Helical" evidence="9">
    <location>
        <begin position="176"/>
        <end position="200"/>
    </location>
</feature>
<evidence type="ECO:0000256" key="5">
    <source>
        <dbReference type="ARBA" id="ARBA00022692"/>
    </source>
</evidence>
<dbReference type="WBParaSite" id="ACRNAN_scaffold2531.g29631.t1">
    <property type="protein sequence ID" value="ACRNAN_scaffold2531.g29631.t1"/>
    <property type="gene ID" value="ACRNAN_scaffold2531.g29631"/>
</dbReference>
<comment type="subcellular location">
    <subcellularLocation>
        <location evidence="1">Endomembrane system</location>
        <topology evidence="1">Multi-pass membrane protein</topology>
    </subcellularLocation>
</comment>
<dbReference type="PANTHER" id="PTHR10791">
    <property type="entry name" value="RAG1-ACTIVATING PROTEIN 1"/>
    <property type="match status" value="1"/>
</dbReference>
<keyword evidence="5 9" id="KW-0812">Transmembrane</keyword>
<accession>A0A914DHI8</accession>
<dbReference type="InterPro" id="IPR004316">
    <property type="entry name" value="SWEET_rpt"/>
</dbReference>
<name>A0A914DHI8_9BILA</name>
<feature type="transmembrane region" description="Helical" evidence="9">
    <location>
        <begin position="67"/>
        <end position="86"/>
    </location>
</feature>
<evidence type="ECO:0000256" key="1">
    <source>
        <dbReference type="ARBA" id="ARBA00004127"/>
    </source>
</evidence>
<evidence type="ECO:0000313" key="10">
    <source>
        <dbReference type="Proteomes" id="UP000887540"/>
    </source>
</evidence>
<keyword evidence="7 9" id="KW-1133">Transmembrane helix</keyword>
<keyword evidence="8 9" id="KW-0472">Membrane</keyword>
<dbReference type="Proteomes" id="UP000887540">
    <property type="component" value="Unplaced"/>
</dbReference>
<evidence type="ECO:0000256" key="3">
    <source>
        <dbReference type="ARBA" id="ARBA00022448"/>
    </source>
</evidence>
<dbReference type="InterPro" id="IPR047664">
    <property type="entry name" value="SWEET"/>
</dbReference>
<dbReference type="AlphaFoldDB" id="A0A914DHI8"/>
<evidence type="ECO:0000256" key="9">
    <source>
        <dbReference type="RuleBase" id="RU910715"/>
    </source>
</evidence>
<evidence type="ECO:0000256" key="8">
    <source>
        <dbReference type="ARBA" id="ARBA00023136"/>
    </source>
</evidence>
<dbReference type="GO" id="GO:0016020">
    <property type="term" value="C:membrane"/>
    <property type="evidence" value="ECO:0007669"/>
    <property type="project" value="InterPro"/>
</dbReference>
<dbReference type="Gene3D" id="1.20.1280.290">
    <property type="match status" value="2"/>
</dbReference>
<reference evidence="11" key="1">
    <citation type="submission" date="2022-11" db="UniProtKB">
        <authorList>
            <consortium name="WormBaseParasite"/>
        </authorList>
    </citation>
    <scope>IDENTIFICATION</scope>
</reference>
<dbReference type="GO" id="GO:0051119">
    <property type="term" value="F:sugar transmembrane transporter activity"/>
    <property type="evidence" value="ECO:0007669"/>
    <property type="project" value="InterPro"/>
</dbReference>
<evidence type="ECO:0000256" key="2">
    <source>
        <dbReference type="ARBA" id="ARBA00007809"/>
    </source>
</evidence>
<keyword evidence="3 9" id="KW-0813">Transport</keyword>
<feature type="transmembrane region" description="Helical" evidence="9">
    <location>
        <begin position="206"/>
        <end position="228"/>
    </location>
</feature>